<keyword evidence="8" id="KW-0647">Proteasome</keyword>
<evidence type="ECO:0000256" key="1">
    <source>
        <dbReference type="ARBA" id="ARBA00004123"/>
    </source>
</evidence>
<keyword evidence="4" id="KW-0963">Cytoplasm</keyword>
<feature type="domain" description="PCI" evidence="7">
    <location>
        <begin position="228"/>
        <end position="398"/>
    </location>
</feature>
<dbReference type="Proteomes" id="UP000268093">
    <property type="component" value="Unassembled WGS sequence"/>
</dbReference>
<name>A0A433ALM7_9FUNG</name>
<dbReference type="EMBL" id="RBNI01017360">
    <property type="protein sequence ID" value="RUP03608.1"/>
    <property type="molecule type" value="Genomic_DNA"/>
</dbReference>
<dbReference type="Pfam" id="PF01399">
    <property type="entry name" value="PCI"/>
    <property type="match status" value="1"/>
</dbReference>
<dbReference type="OrthoDB" id="422427at2759"/>
<dbReference type="InterPro" id="IPR000717">
    <property type="entry name" value="PCI_dom"/>
</dbReference>
<proteinExistence type="inferred from homology"/>
<dbReference type="PROSITE" id="PS50250">
    <property type="entry name" value="PCI"/>
    <property type="match status" value="1"/>
</dbReference>
<dbReference type="InterPro" id="IPR048624">
    <property type="entry name" value="CSN1_C"/>
</dbReference>
<protein>
    <submittedName>
        <fullName evidence="8">26S proteasome subunit RPN7-domain-containing protein</fullName>
    </submittedName>
</protein>
<accession>A0A433ALM7</accession>
<dbReference type="SMART" id="SM00088">
    <property type="entry name" value="PINT"/>
    <property type="match status" value="1"/>
</dbReference>
<evidence type="ECO:0000256" key="6">
    <source>
        <dbReference type="ARBA" id="ARBA00023242"/>
    </source>
</evidence>
<dbReference type="GO" id="GO:0000502">
    <property type="term" value="C:proteasome complex"/>
    <property type="evidence" value="ECO:0007669"/>
    <property type="project" value="UniProtKB-KW"/>
</dbReference>
<gene>
    <name evidence="8" type="ORF">BC936DRAFT_140576</name>
</gene>
<comment type="similarity">
    <text evidence="3">Belongs to the CSN1 family.</text>
</comment>
<dbReference type="InterPro" id="IPR036390">
    <property type="entry name" value="WH_DNA-bd_sf"/>
</dbReference>
<dbReference type="Gene3D" id="1.25.40.570">
    <property type="match status" value="1"/>
</dbReference>
<dbReference type="SUPFAM" id="SSF46785">
    <property type="entry name" value="Winged helix' DNA-binding domain"/>
    <property type="match status" value="1"/>
</dbReference>
<evidence type="ECO:0000256" key="2">
    <source>
        <dbReference type="ARBA" id="ARBA00004496"/>
    </source>
</evidence>
<dbReference type="GO" id="GO:0008180">
    <property type="term" value="C:COP9 signalosome"/>
    <property type="evidence" value="ECO:0007669"/>
    <property type="project" value="UniProtKB-KW"/>
</dbReference>
<dbReference type="PANTHER" id="PTHR14145">
    <property type="entry name" value="26S PROTESOME SUBUNIT 6"/>
    <property type="match status" value="1"/>
</dbReference>
<dbReference type="InterPro" id="IPR045135">
    <property type="entry name" value="Rpn7_N"/>
</dbReference>
<sequence>MNDNLDANATKRKRTGKVTVDSPNNLDLDTYIANYKGHTKVDRLLFIADRCPALQIDAYRLAVGELKTGSLDSAKYSHAVGKLNDALIARGLAPQSLDAAWVEATQKRARAQTEKLESELKGYKNNMIKESIRMGHMELGDHFYNCGDLSNALKCYSRTRDYCTTAKHIVDMCLNVMRVSIELGNFSHVQSYISKAETAPEVQDKSLVQAKLRCASALANLDTNNQNKYKLAAKMFLETSFEITNNYSEVISSNDVAIYGGLCALASFDRAELKSKVMDNNEFKNFLELEPHIRELIHSFYHSNYKTCLEILENSKNDLLLDLHLHSHVEMLYENIRKKALVQYFSPFQSVDLNRMAASFSTDVRRLESELALLITDNQIQARIDSHKKILCAKQQDQRSHVFEKSLTIGTDYDKATRALLLRFNMVKADLVVRPPKEI</sequence>
<comment type="subcellular location">
    <subcellularLocation>
        <location evidence="2">Cytoplasm</location>
    </subcellularLocation>
    <subcellularLocation>
        <location evidence="1">Nucleus</location>
    </subcellularLocation>
</comment>
<keyword evidence="5" id="KW-0736">Signalosome</keyword>
<dbReference type="InterPro" id="IPR019585">
    <property type="entry name" value="Rpn7/CSN1"/>
</dbReference>
<evidence type="ECO:0000313" key="8">
    <source>
        <dbReference type="EMBL" id="RUP03608.1"/>
    </source>
</evidence>
<evidence type="ECO:0000256" key="3">
    <source>
        <dbReference type="ARBA" id="ARBA00008793"/>
    </source>
</evidence>
<evidence type="ECO:0000256" key="5">
    <source>
        <dbReference type="ARBA" id="ARBA00022790"/>
    </source>
</evidence>
<keyword evidence="6" id="KW-0539">Nucleus</keyword>
<organism evidence="8 9">
    <name type="scientific">Jimgerdemannia flammicorona</name>
    <dbReference type="NCBI Taxonomy" id="994334"/>
    <lineage>
        <taxon>Eukaryota</taxon>
        <taxon>Fungi</taxon>
        <taxon>Fungi incertae sedis</taxon>
        <taxon>Mucoromycota</taxon>
        <taxon>Mucoromycotina</taxon>
        <taxon>Endogonomycetes</taxon>
        <taxon>Endogonales</taxon>
        <taxon>Endogonaceae</taxon>
        <taxon>Jimgerdemannia</taxon>
    </lineage>
</organism>
<evidence type="ECO:0000256" key="4">
    <source>
        <dbReference type="ARBA" id="ARBA00022490"/>
    </source>
</evidence>
<dbReference type="PANTHER" id="PTHR14145:SF2">
    <property type="entry name" value="COP9 SIGNALOSOME COMPLEX SUBUNIT 1"/>
    <property type="match status" value="1"/>
</dbReference>
<dbReference type="Pfam" id="PF10602">
    <property type="entry name" value="RPN7"/>
    <property type="match status" value="1"/>
</dbReference>
<evidence type="ECO:0000259" key="7">
    <source>
        <dbReference type="PROSITE" id="PS50250"/>
    </source>
</evidence>
<dbReference type="AlphaFoldDB" id="A0A433ALM7"/>
<dbReference type="Pfam" id="PF21151">
    <property type="entry name" value="CSN1_C"/>
    <property type="match status" value="1"/>
</dbReference>
<dbReference type="GO" id="GO:0005737">
    <property type="term" value="C:cytoplasm"/>
    <property type="evidence" value="ECO:0007669"/>
    <property type="project" value="UniProtKB-SubCell"/>
</dbReference>
<reference evidence="8 9" key="1">
    <citation type="journal article" date="2018" name="New Phytol.">
        <title>Phylogenomics of Endogonaceae and evolution of mycorrhizas within Mucoromycota.</title>
        <authorList>
            <person name="Chang Y."/>
            <person name="Desiro A."/>
            <person name="Na H."/>
            <person name="Sandor L."/>
            <person name="Lipzen A."/>
            <person name="Clum A."/>
            <person name="Barry K."/>
            <person name="Grigoriev I.V."/>
            <person name="Martin F.M."/>
            <person name="Stajich J.E."/>
            <person name="Smith M.E."/>
            <person name="Bonito G."/>
            <person name="Spatafora J.W."/>
        </authorList>
    </citation>
    <scope>NUCLEOTIDE SEQUENCE [LARGE SCALE GENOMIC DNA]</scope>
    <source>
        <strain evidence="8 9">GMNB39</strain>
    </source>
</reference>
<comment type="caution">
    <text evidence="8">The sequence shown here is derived from an EMBL/GenBank/DDBJ whole genome shotgun (WGS) entry which is preliminary data.</text>
</comment>
<keyword evidence="9" id="KW-1185">Reference proteome</keyword>
<evidence type="ECO:0000313" key="9">
    <source>
        <dbReference type="Proteomes" id="UP000268093"/>
    </source>
</evidence>